<proteinExistence type="inferred from homology"/>
<dbReference type="EMBL" id="OUUW01000001">
    <property type="protein sequence ID" value="SPP75700.1"/>
    <property type="molecule type" value="Genomic_DNA"/>
</dbReference>
<evidence type="ECO:0000256" key="6">
    <source>
        <dbReference type="PROSITE-ProRule" id="PRU10007"/>
    </source>
</evidence>
<dbReference type="GO" id="GO:0005737">
    <property type="term" value="C:cytoplasm"/>
    <property type="evidence" value="ECO:0007669"/>
    <property type="project" value="TreeGrafter"/>
</dbReference>
<keyword evidence="9" id="KW-1133">Transmembrane helix</keyword>
<dbReference type="PROSITE" id="PS00070">
    <property type="entry name" value="ALDEHYDE_DEHYDR_CYS"/>
    <property type="match status" value="1"/>
</dbReference>
<dbReference type="PANTHER" id="PTHR43570">
    <property type="entry name" value="ALDEHYDE DEHYDROGENASE"/>
    <property type="match status" value="1"/>
</dbReference>
<evidence type="ECO:0000256" key="8">
    <source>
        <dbReference type="SAM" id="MobiDB-lite"/>
    </source>
</evidence>
<evidence type="ECO:0000256" key="1">
    <source>
        <dbReference type="ARBA" id="ARBA00009986"/>
    </source>
</evidence>
<evidence type="ECO:0000256" key="5">
    <source>
        <dbReference type="PIRSR" id="PIRSR036492-1"/>
    </source>
</evidence>
<dbReference type="OrthoDB" id="440325at2759"/>
<dbReference type="FunFam" id="3.40.309.10:FF:000003">
    <property type="entry name" value="Aldehyde dehydrogenase"/>
    <property type="match status" value="1"/>
</dbReference>
<evidence type="ECO:0000256" key="3">
    <source>
        <dbReference type="ARBA" id="ARBA00023027"/>
    </source>
</evidence>
<reference evidence="12" key="1">
    <citation type="submission" date="2018-01" db="EMBL/GenBank/DDBJ databases">
        <authorList>
            <person name="Alioto T."/>
            <person name="Alioto T."/>
        </authorList>
    </citation>
    <scope>NUCLEOTIDE SEQUENCE [LARGE SCALE GENOMIC DNA]</scope>
</reference>
<dbReference type="PANTHER" id="PTHR43570:SF16">
    <property type="entry name" value="ALDEHYDE DEHYDROGENASE TYPE III, ISOFORM Q"/>
    <property type="match status" value="1"/>
</dbReference>
<dbReference type="InterPro" id="IPR016160">
    <property type="entry name" value="Ald_DH_CS_CYS"/>
</dbReference>
<dbReference type="InterPro" id="IPR016163">
    <property type="entry name" value="Ald_DH_C"/>
</dbReference>
<evidence type="ECO:0000313" key="11">
    <source>
        <dbReference type="EMBL" id="SPP75700.1"/>
    </source>
</evidence>
<dbReference type="AlphaFoldDB" id="A0A3B0JK21"/>
<feature type="active site" evidence="5 6">
    <location>
        <position position="261"/>
    </location>
</feature>
<dbReference type="InterPro" id="IPR016162">
    <property type="entry name" value="Ald_DH_N"/>
</dbReference>
<dbReference type="SUPFAM" id="SSF53720">
    <property type="entry name" value="ALDH-like"/>
    <property type="match status" value="1"/>
</dbReference>
<evidence type="ECO:0000256" key="2">
    <source>
        <dbReference type="ARBA" id="ARBA00023002"/>
    </source>
</evidence>
<dbReference type="STRING" id="7266.A0A3B0JK21"/>
<dbReference type="PROSITE" id="PS00687">
    <property type="entry name" value="ALDEHYDE_DEHYDR_GLU"/>
    <property type="match status" value="1"/>
</dbReference>
<comment type="similarity">
    <text evidence="1 4 7">Belongs to the aldehyde dehydrogenase family.</text>
</comment>
<keyword evidence="12" id="KW-1185">Reference proteome</keyword>
<feature type="active site" evidence="5">
    <location>
        <position position="295"/>
    </location>
</feature>
<feature type="region of interest" description="Disordered" evidence="8">
    <location>
        <begin position="1"/>
        <end position="47"/>
    </location>
</feature>
<feature type="domain" description="Aldehyde dehydrogenase" evidence="10">
    <location>
        <begin position="74"/>
        <end position="478"/>
    </location>
</feature>
<dbReference type="Gene3D" id="3.40.309.10">
    <property type="entry name" value="Aldehyde Dehydrogenase, Chain A, domain 2"/>
    <property type="match status" value="1"/>
</dbReference>
<evidence type="ECO:0000256" key="9">
    <source>
        <dbReference type="SAM" id="Phobius"/>
    </source>
</evidence>
<dbReference type="InterPro" id="IPR015590">
    <property type="entry name" value="Aldehyde_DH_dom"/>
</dbReference>
<dbReference type="PIRSF" id="PIRSF036492">
    <property type="entry name" value="ALDH"/>
    <property type="match status" value="1"/>
</dbReference>
<evidence type="ECO:0000256" key="4">
    <source>
        <dbReference type="PIRNR" id="PIRNR036492"/>
    </source>
</evidence>
<evidence type="ECO:0000259" key="10">
    <source>
        <dbReference type="Pfam" id="PF00171"/>
    </source>
</evidence>
<dbReference type="GO" id="GO:0004029">
    <property type="term" value="F:aldehyde dehydrogenase (NAD+) activity"/>
    <property type="evidence" value="ECO:0007669"/>
    <property type="project" value="TreeGrafter"/>
</dbReference>
<dbReference type="Gene3D" id="3.40.605.10">
    <property type="entry name" value="Aldehyde Dehydrogenase, Chain A, domain 1"/>
    <property type="match status" value="1"/>
</dbReference>
<keyword evidence="2 4" id="KW-0560">Oxidoreductase</keyword>
<sequence length="548" mass="60820">MGDNVTKPFDSDSDQSTNAAGDRTISTVIDIEPETESESPNVPAPASTSLIQSESDIMANFDDQLGPTIVARILRQRRKQLENLLRCYEENENDIISALEADLRRPKQESLIVETEFMKNDIKHILYHLSDWVKAEKPSKSIINVMDDVQIYNDPFGVVLVIGAWNYPLQLLLVPVASAIAAGNCVVIKPSEIAGNCAKFIAEVIPKYLDNDCYPVVCGGPSETAELLKQRFDYIFYTGSTRVGKIIHAAANKHLTPTTLELGGKSPCYIDKSVELRTAVKRILWGKLINCGQTCIAPDYILCSKEMQDKFVAEAKDVLKEWYGENIQSSPDLCRVINTNNFQRLLGLMKSGRVAVGGKYDASERYIEPTILVDIKPNDPIMEEEIFGPILPIYNVESAYDAIKFINDREKPLVIYVFSNSNKLVKEFQSNTTSGGFCSNETIMHCGVDVLPFGGVGMSGMGSYHGKYGFDTFTHKKSCLGKDLSAVGEKLASARYPPYSDRKGSFLSFLLRKRRPLPNLYLTHVLAVGLGVGLTVLANYYLQKNSTE</sequence>
<feature type="compositionally biased region" description="Polar residues" evidence="8">
    <location>
        <begin position="14"/>
        <end position="27"/>
    </location>
</feature>
<keyword evidence="3" id="KW-0520">NAD</keyword>
<dbReference type="GO" id="GO:0006081">
    <property type="term" value="P:aldehyde metabolic process"/>
    <property type="evidence" value="ECO:0007669"/>
    <property type="project" value="InterPro"/>
</dbReference>
<evidence type="ECO:0000313" key="12">
    <source>
        <dbReference type="Proteomes" id="UP000268350"/>
    </source>
</evidence>
<dbReference type="FunFam" id="3.40.605.10:FF:000004">
    <property type="entry name" value="Aldehyde dehydrogenase"/>
    <property type="match status" value="1"/>
</dbReference>
<accession>A0A3B0JK21</accession>
<feature type="transmembrane region" description="Helical" evidence="9">
    <location>
        <begin position="521"/>
        <end position="542"/>
    </location>
</feature>
<evidence type="ECO:0000256" key="7">
    <source>
        <dbReference type="RuleBase" id="RU003345"/>
    </source>
</evidence>
<keyword evidence="9" id="KW-0472">Membrane</keyword>
<dbReference type="OMA" id="AVHLTNQ"/>
<dbReference type="InterPro" id="IPR012394">
    <property type="entry name" value="Aldehyde_DH_NAD(P)"/>
</dbReference>
<dbReference type="Pfam" id="PF00171">
    <property type="entry name" value="Aldedh"/>
    <property type="match status" value="1"/>
</dbReference>
<dbReference type="InterPro" id="IPR029510">
    <property type="entry name" value="Ald_DH_CS_GLU"/>
</dbReference>
<name>A0A3B0JK21_DROGU</name>
<dbReference type="InterPro" id="IPR016161">
    <property type="entry name" value="Ald_DH/histidinol_DH"/>
</dbReference>
<keyword evidence="9" id="KW-0812">Transmembrane</keyword>
<dbReference type="CDD" id="cd07132">
    <property type="entry name" value="ALDH_F3AB"/>
    <property type="match status" value="1"/>
</dbReference>
<dbReference type="Proteomes" id="UP000268350">
    <property type="component" value="Unassembled WGS sequence"/>
</dbReference>
<organism evidence="11 12">
    <name type="scientific">Drosophila guanche</name>
    <name type="common">Fruit fly</name>
    <dbReference type="NCBI Taxonomy" id="7266"/>
    <lineage>
        <taxon>Eukaryota</taxon>
        <taxon>Metazoa</taxon>
        <taxon>Ecdysozoa</taxon>
        <taxon>Arthropoda</taxon>
        <taxon>Hexapoda</taxon>
        <taxon>Insecta</taxon>
        <taxon>Pterygota</taxon>
        <taxon>Neoptera</taxon>
        <taxon>Endopterygota</taxon>
        <taxon>Diptera</taxon>
        <taxon>Brachycera</taxon>
        <taxon>Muscomorpha</taxon>
        <taxon>Ephydroidea</taxon>
        <taxon>Drosophilidae</taxon>
        <taxon>Drosophila</taxon>
        <taxon>Sophophora</taxon>
    </lineage>
</organism>
<gene>
    <name evidence="11" type="ORF">DGUA_6G003552</name>
</gene>
<protein>
    <recommendedName>
        <fullName evidence="4">Aldehyde dehydrogenase</fullName>
    </recommendedName>
</protein>